<dbReference type="InterPro" id="IPR007627">
    <property type="entry name" value="RNA_pol_sigma70_r2"/>
</dbReference>
<dbReference type="GO" id="GO:0016987">
    <property type="term" value="F:sigma factor activity"/>
    <property type="evidence" value="ECO:0007669"/>
    <property type="project" value="UniProtKB-KW"/>
</dbReference>
<dbReference type="GO" id="GO:0003677">
    <property type="term" value="F:DNA binding"/>
    <property type="evidence" value="ECO:0007669"/>
    <property type="project" value="InterPro"/>
</dbReference>
<dbReference type="GO" id="GO:0006352">
    <property type="term" value="P:DNA-templated transcription initiation"/>
    <property type="evidence" value="ECO:0007669"/>
    <property type="project" value="InterPro"/>
</dbReference>
<dbReference type="InterPro" id="IPR014284">
    <property type="entry name" value="RNA_pol_sigma-70_dom"/>
</dbReference>
<dbReference type="Gene3D" id="1.10.1740.10">
    <property type="match status" value="1"/>
</dbReference>
<dbReference type="InterPro" id="IPR013325">
    <property type="entry name" value="RNA_pol_sigma_r2"/>
</dbReference>
<organism evidence="7 8">
    <name type="scientific">Pedobacter petrophilus</name>
    <dbReference type="NCBI Taxonomy" id="1908241"/>
    <lineage>
        <taxon>Bacteria</taxon>
        <taxon>Pseudomonadati</taxon>
        <taxon>Bacteroidota</taxon>
        <taxon>Sphingobacteriia</taxon>
        <taxon>Sphingobacteriales</taxon>
        <taxon>Sphingobacteriaceae</taxon>
        <taxon>Pedobacter</taxon>
    </lineage>
</organism>
<dbReference type="AlphaFoldDB" id="A0A7K0G4W7"/>
<feature type="domain" description="RNA polymerase sigma factor 70 region 4 type 2" evidence="6">
    <location>
        <begin position="120"/>
        <end position="170"/>
    </location>
</feature>
<accession>A0A7K0G4W7</accession>
<evidence type="ECO:0000259" key="5">
    <source>
        <dbReference type="Pfam" id="PF04542"/>
    </source>
</evidence>
<evidence type="ECO:0000256" key="2">
    <source>
        <dbReference type="ARBA" id="ARBA00023015"/>
    </source>
</evidence>
<dbReference type="NCBIfam" id="TIGR02937">
    <property type="entry name" value="sigma70-ECF"/>
    <property type="match status" value="1"/>
</dbReference>
<keyword evidence="8" id="KW-1185">Reference proteome</keyword>
<dbReference type="SUPFAM" id="SSF88659">
    <property type="entry name" value="Sigma3 and sigma4 domains of RNA polymerase sigma factors"/>
    <property type="match status" value="1"/>
</dbReference>
<dbReference type="InterPro" id="IPR013324">
    <property type="entry name" value="RNA_pol_sigma_r3/r4-like"/>
</dbReference>
<evidence type="ECO:0000313" key="8">
    <source>
        <dbReference type="Proteomes" id="UP000487757"/>
    </source>
</evidence>
<dbReference type="InterPro" id="IPR013249">
    <property type="entry name" value="RNA_pol_sigma70_r4_t2"/>
</dbReference>
<dbReference type="InterPro" id="IPR014327">
    <property type="entry name" value="RNA_pol_sigma70_bacteroid"/>
</dbReference>
<dbReference type="OrthoDB" id="1100095at2"/>
<dbReference type="Pfam" id="PF04542">
    <property type="entry name" value="Sigma70_r2"/>
    <property type="match status" value="1"/>
</dbReference>
<dbReference type="SUPFAM" id="SSF88946">
    <property type="entry name" value="Sigma2 domain of RNA polymerase sigma factors"/>
    <property type="match status" value="1"/>
</dbReference>
<dbReference type="PANTHER" id="PTHR43133:SF46">
    <property type="entry name" value="RNA POLYMERASE SIGMA-70 FACTOR ECF SUBFAMILY"/>
    <property type="match status" value="1"/>
</dbReference>
<evidence type="ECO:0000256" key="1">
    <source>
        <dbReference type="ARBA" id="ARBA00010641"/>
    </source>
</evidence>
<gene>
    <name evidence="7" type="ORF">GJU39_21670</name>
</gene>
<evidence type="ECO:0000313" key="7">
    <source>
        <dbReference type="EMBL" id="MRX78692.1"/>
    </source>
</evidence>
<sequence>MLPNIHDKAFLDSESQDFNTLYLDNFHALHRYAYTILNDNELAEEMVHQVFLKILERKAPLDVHTSFKAYLYKSVNNECLNYIKHQAVEQTYQLYATNQVENFPETPSSKLRYKELELHLKRAINNLPEQCRTIFQLSRFEELKYVQIANQLGISIKTVEAQMSKALKRLRVELADYLPLIIWLLIIKFSK</sequence>
<dbReference type="Gene3D" id="1.10.10.10">
    <property type="entry name" value="Winged helix-like DNA-binding domain superfamily/Winged helix DNA-binding domain"/>
    <property type="match status" value="1"/>
</dbReference>
<dbReference type="NCBIfam" id="TIGR02985">
    <property type="entry name" value="Sig70_bacteroi1"/>
    <property type="match status" value="1"/>
</dbReference>
<dbReference type="InterPro" id="IPR039425">
    <property type="entry name" value="RNA_pol_sigma-70-like"/>
</dbReference>
<reference evidence="7 8" key="1">
    <citation type="submission" date="2019-11" db="EMBL/GenBank/DDBJ databases">
        <title>Pedobacter petrophilus genome.</title>
        <authorList>
            <person name="Feldbauer M.J."/>
            <person name="Newman J.D."/>
        </authorList>
    </citation>
    <scope>NUCLEOTIDE SEQUENCE [LARGE SCALE GENOMIC DNA]</scope>
    <source>
        <strain evidence="7 8">LMG 29686</strain>
    </source>
</reference>
<dbReference type="PANTHER" id="PTHR43133">
    <property type="entry name" value="RNA POLYMERASE ECF-TYPE SIGMA FACTO"/>
    <property type="match status" value="1"/>
</dbReference>
<keyword evidence="3" id="KW-0731">Sigma factor</keyword>
<dbReference type="InterPro" id="IPR036388">
    <property type="entry name" value="WH-like_DNA-bd_sf"/>
</dbReference>
<dbReference type="EMBL" id="WKKH01000066">
    <property type="protein sequence ID" value="MRX78692.1"/>
    <property type="molecule type" value="Genomic_DNA"/>
</dbReference>
<dbReference type="Pfam" id="PF08281">
    <property type="entry name" value="Sigma70_r4_2"/>
    <property type="match status" value="1"/>
</dbReference>
<evidence type="ECO:0000256" key="3">
    <source>
        <dbReference type="ARBA" id="ARBA00023082"/>
    </source>
</evidence>
<name>A0A7K0G4W7_9SPHI</name>
<evidence type="ECO:0000259" key="6">
    <source>
        <dbReference type="Pfam" id="PF08281"/>
    </source>
</evidence>
<dbReference type="CDD" id="cd06171">
    <property type="entry name" value="Sigma70_r4"/>
    <property type="match status" value="1"/>
</dbReference>
<protein>
    <submittedName>
        <fullName evidence="7">RNA polymerase sigma-70 factor</fullName>
    </submittedName>
</protein>
<comment type="similarity">
    <text evidence="1">Belongs to the sigma-70 factor family. ECF subfamily.</text>
</comment>
<evidence type="ECO:0000256" key="4">
    <source>
        <dbReference type="ARBA" id="ARBA00023163"/>
    </source>
</evidence>
<dbReference type="RefSeq" id="WP_154283093.1">
    <property type="nucleotide sequence ID" value="NZ_JBHUJQ010000001.1"/>
</dbReference>
<feature type="domain" description="RNA polymerase sigma-70 region 2" evidence="5">
    <location>
        <begin position="22"/>
        <end position="86"/>
    </location>
</feature>
<keyword evidence="4" id="KW-0804">Transcription</keyword>
<proteinExistence type="inferred from homology"/>
<keyword evidence="2" id="KW-0805">Transcription regulation</keyword>
<dbReference type="Proteomes" id="UP000487757">
    <property type="component" value="Unassembled WGS sequence"/>
</dbReference>
<comment type="caution">
    <text evidence="7">The sequence shown here is derived from an EMBL/GenBank/DDBJ whole genome shotgun (WGS) entry which is preliminary data.</text>
</comment>